<comment type="caution">
    <text evidence="2">The sequence shown here is derived from an EMBL/GenBank/DDBJ whole genome shotgun (WGS) entry which is preliminary data.</text>
</comment>
<feature type="region of interest" description="Disordered" evidence="1">
    <location>
        <begin position="42"/>
        <end position="101"/>
    </location>
</feature>
<organism evidence="2 3">
    <name type="scientific">Plakobranchus ocellatus</name>
    <dbReference type="NCBI Taxonomy" id="259542"/>
    <lineage>
        <taxon>Eukaryota</taxon>
        <taxon>Metazoa</taxon>
        <taxon>Spiralia</taxon>
        <taxon>Lophotrochozoa</taxon>
        <taxon>Mollusca</taxon>
        <taxon>Gastropoda</taxon>
        <taxon>Heterobranchia</taxon>
        <taxon>Euthyneura</taxon>
        <taxon>Panpulmonata</taxon>
        <taxon>Sacoglossa</taxon>
        <taxon>Placobranchoidea</taxon>
        <taxon>Plakobranchidae</taxon>
        <taxon>Plakobranchus</taxon>
    </lineage>
</organism>
<protein>
    <submittedName>
        <fullName evidence="2">Uncharacterized protein</fullName>
    </submittedName>
</protein>
<reference evidence="2 3" key="1">
    <citation type="journal article" date="2021" name="Elife">
        <title>Chloroplast acquisition without the gene transfer in kleptoplastic sea slugs, Plakobranchus ocellatus.</title>
        <authorList>
            <person name="Maeda T."/>
            <person name="Takahashi S."/>
            <person name="Yoshida T."/>
            <person name="Shimamura S."/>
            <person name="Takaki Y."/>
            <person name="Nagai Y."/>
            <person name="Toyoda A."/>
            <person name="Suzuki Y."/>
            <person name="Arimoto A."/>
            <person name="Ishii H."/>
            <person name="Satoh N."/>
            <person name="Nishiyama T."/>
            <person name="Hasebe M."/>
            <person name="Maruyama T."/>
            <person name="Minagawa J."/>
            <person name="Obokata J."/>
            <person name="Shigenobu S."/>
        </authorList>
    </citation>
    <scope>NUCLEOTIDE SEQUENCE [LARGE SCALE GENOMIC DNA]</scope>
</reference>
<dbReference type="AlphaFoldDB" id="A0AAV3ZKH0"/>
<evidence type="ECO:0000256" key="1">
    <source>
        <dbReference type="SAM" id="MobiDB-lite"/>
    </source>
</evidence>
<dbReference type="EMBL" id="BLXT01002679">
    <property type="protein sequence ID" value="GFN96435.1"/>
    <property type="molecule type" value="Genomic_DNA"/>
</dbReference>
<sequence length="101" mass="11323">MDIFTECYQSIPYAPDSNVRPERLPFIWDMFRMDHAFALKSTRRTYKSPQQGDLRLSGPPSGQGTGSGARTRDRRVPADLRADSQATVLPMPPKGEVKLGK</sequence>
<dbReference type="Proteomes" id="UP000735302">
    <property type="component" value="Unassembled WGS sequence"/>
</dbReference>
<accession>A0AAV3ZKH0</accession>
<keyword evidence="3" id="KW-1185">Reference proteome</keyword>
<evidence type="ECO:0000313" key="3">
    <source>
        <dbReference type="Proteomes" id="UP000735302"/>
    </source>
</evidence>
<proteinExistence type="predicted"/>
<gene>
    <name evidence="2" type="ORF">PoB_002294100</name>
</gene>
<feature type="compositionally biased region" description="Basic and acidic residues" evidence="1">
    <location>
        <begin position="70"/>
        <end position="82"/>
    </location>
</feature>
<name>A0AAV3ZKH0_9GAST</name>
<evidence type="ECO:0000313" key="2">
    <source>
        <dbReference type="EMBL" id="GFN96435.1"/>
    </source>
</evidence>